<dbReference type="PANTHER" id="PTHR10794:SF94">
    <property type="entry name" value="ESTERASE YHET-RELATED"/>
    <property type="match status" value="1"/>
</dbReference>
<reference evidence="5" key="1">
    <citation type="submission" date="2020-08" db="EMBL/GenBank/DDBJ databases">
        <authorList>
            <person name="Hu Y."/>
            <person name="Nguyen S.V."/>
            <person name="Li F."/>
            <person name="Fanning S."/>
        </authorList>
    </citation>
    <scope>NUCLEOTIDE SEQUENCE</scope>
    <source>
        <strain evidence="5">SYSU D8009</strain>
    </source>
</reference>
<feature type="active site" description="Charge relay system" evidence="2">
    <location>
        <position position="298"/>
    </location>
</feature>
<dbReference type="Proteomes" id="UP000600101">
    <property type="component" value="Unassembled WGS sequence"/>
</dbReference>
<dbReference type="InterPro" id="IPR029058">
    <property type="entry name" value="AB_hydrolase_fold"/>
</dbReference>
<dbReference type="EMBL" id="JACOMF010000030">
    <property type="protein sequence ID" value="MBC4017527.1"/>
    <property type="molecule type" value="Genomic_DNA"/>
</dbReference>
<evidence type="ECO:0000313" key="5">
    <source>
        <dbReference type="EMBL" id="MBC4017527.1"/>
    </source>
</evidence>
<feature type="region of interest" description="Disordered" evidence="3">
    <location>
        <begin position="328"/>
        <end position="357"/>
    </location>
</feature>
<keyword evidence="5" id="KW-0378">Hydrolase</keyword>
<evidence type="ECO:0000256" key="1">
    <source>
        <dbReference type="ARBA" id="ARBA00010884"/>
    </source>
</evidence>
<evidence type="ECO:0000259" key="4">
    <source>
        <dbReference type="Pfam" id="PF00561"/>
    </source>
</evidence>
<dbReference type="PANTHER" id="PTHR10794">
    <property type="entry name" value="ABHYDROLASE DOMAIN-CONTAINING PROTEIN"/>
    <property type="match status" value="1"/>
</dbReference>
<dbReference type="RefSeq" id="WP_186772288.1">
    <property type="nucleotide sequence ID" value="NZ_JACOMF010000030.1"/>
</dbReference>
<feature type="active site" description="Charge relay system" evidence="2">
    <location>
        <position position="143"/>
    </location>
</feature>
<dbReference type="PIRSF" id="PIRSF005211">
    <property type="entry name" value="Ab_hydro_YheT"/>
    <property type="match status" value="1"/>
</dbReference>
<feature type="active site" description="Charge relay system" evidence="2">
    <location>
        <position position="269"/>
    </location>
</feature>
<organism evidence="5 6">
    <name type="scientific">Siccirubricoccus deserti</name>
    <dbReference type="NCBI Taxonomy" id="2013562"/>
    <lineage>
        <taxon>Bacteria</taxon>
        <taxon>Pseudomonadati</taxon>
        <taxon>Pseudomonadota</taxon>
        <taxon>Alphaproteobacteria</taxon>
        <taxon>Acetobacterales</taxon>
        <taxon>Roseomonadaceae</taxon>
        <taxon>Siccirubricoccus</taxon>
    </lineage>
</organism>
<feature type="domain" description="AB hydrolase-1" evidence="4">
    <location>
        <begin position="66"/>
        <end position="303"/>
    </location>
</feature>
<evidence type="ECO:0000256" key="3">
    <source>
        <dbReference type="SAM" id="MobiDB-lite"/>
    </source>
</evidence>
<evidence type="ECO:0000313" key="6">
    <source>
        <dbReference type="Proteomes" id="UP000600101"/>
    </source>
</evidence>
<dbReference type="InterPro" id="IPR000073">
    <property type="entry name" value="AB_hydrolase_1"/>
</dbReference>
<gene>
    <name evidence="5" type="ORF">H7965_19650</name>
</gene>
<name>A0A9X0R2W7_9PROT</name>
<keyword evidence="6" id="KW-1185">Reference proteome</keyword>
<sequence length="357" mass="37630">MVPPLTPFTARPPWIGGTLQTLRALRYPFRAALSPGHRLWLPLPDGDALAAMLHLPGARGDQPLAVLVHGLAGTEDDPYLREAAQALLWRGFPVLRLNLRGSARSLPRSTSHYHLGRSEDLAAALQALPGALTRQGVVLAGWSLGGALALLLLDRHAAAPGMPRILAAAAICPPLQPELAHAAIDTNPILGRALLALYRREVLAVPAKDLPEPLRRAARAARSLEEFEAEVTAPRFGYPSYAVFCELNRPAAVLPRLRIPTLVMLAADDPLVPLASMEGIDWTDCPAVLPLAIAGGGHCGFYDWRAGSLSVRVLGSFFEGAAKMAPAGAAEEVPLNPPPQPATAAPPSPARSAAAGS</sequence>
<protein>
    <submittedName>
        <fullName evidence="5">Alpha/beta fold hydrolase</fullName>
    </submittedName>
</protein>
<dbReference type="InterPro" id="IPR012020">
    <property type="entry name" value="ABHD4"/>
</dbReference>
<comment type="similarity">
    <text evidence="1">Belongs to the AB hydrolase superfamily. AB hydrolase 4 family.</text>
</comment>
<evidence type="ECO:0000256" key="2">
    <source>
        <dbReference type="PIRSR" id="PIRSR005211-1"/>
    </source>
</evidence>
<dbReference type="AlphaFoldDB" id="A0A9X0R2W7"/>
<dbReference type="InterPro" id="IPR050960">
    <property type="entry name" value="AB_hydrolase_4_sf"/>
</dbReference>
<dbReference type="Gene3D" id="3.40.50.1820">
    <property type="entry name" value="alpha/beta hydrolase"/>
    <property type="match status" value="1"/>
</dbReference>
<proteinExistence type="inferred from homology"/>
<accession>A0A9X0R2W7</accession>
<dbReference type="GO" id="GO:0034338">
    <property type="term" value="F:short-chain carboxylesterase activity"/>
    <property type="evidence" value="ECO:0007669"/>
    <property type="project" value="TreeGrafter"/>
</dbReference>
<dbReference type="Pfam" id="PF00561">
    <property type="entry name" value="Abhydrolase_1"/>
    <property type="match status" value="1"/>
</dbReference>
<dbReference type="GO" id="GO:0047372">
    <property type="term" value="F:monoacylglycerol lipase activity"/>
    <property type="evidence" value="ECO:0007669"/>
    <property type="project" value="TreeGrafter"/>
</dbReference>
<feature type="compositionally biased region" description="Pro residues" evidence="3">
    <location>
        <begin position="335"/>
        <end position="349"/>
    </location>
</feature>
<comment type="caution">
    <text evidence="5">The sequence shown here is derived from an EMBL/GenBank/DDBJ whole genome shotgun (WGS) entry which is preliminary data.</text>
</comment>
<dbReference type="SUPFAM" id="SSF53474">
    <property type="entry name" value="alpha/beta-Hydrolases"/>
    <property type="match status" value="1"/>
</dbReference>